<evidence type="ECO:0000313" key="2">
    <source>
        <dbReference type="Proteomes" id="UP000887540"/>
    </source>
</evidence>
<keyword evidence="2" id="KW-1185">Reference proteome</keyword>
<feature type="compositionally biased region" description="Basic residues" evidence="1">
    <location>
        <begin position="210"/>
        <end position="219"/>
    </location>
</feature>
<protein>
    <submittedName>
        <fullName evidence="3">Uncharacterized protein</fullName>
    </submittedName>
</protein>
<name>A0A914BXB3_9BILA</name>
<sequence length="219" mass="25350">MPLTESEKQALMRAFSFDEPEKPKLNFIKNEVVEINLEYGSNVENRKLLSLQVKQEIKEQFSEFDMPPDKIDLNLDPPKNLQIDEKEEPPKNFEIDGDQLDIAKEEPPKNLEIDEDQLENDNLPVFDPGYMAKMGFPEGWDKRVAGIKAGIPKPKRADPNFKFVLLKKANEVEKSNMLEEVENFVQNVIDEKKSDTKKRNSAKSKENMRSTKRLQKSKI</sequence>
<evidence type="ECO:0000256" key="1">
    <source>
        <dbReference type="SAM" id="MobiDB-lite"/>
    </source>
</evidence>
<dbReference type="Proteomes" id="UP000887540">
    <property type="component" value="Unplaced"/>
</dbReference>
<organism evidence="2 3">
    <name type="scientific">Acrobeloides nanus</name>
    <dbReference type="NCBI Taxonomy" id="290746"/>
    <lineage>
        <taxon>Eukaryota</taxon>
        <taxon>Metazoa</taxon>
        <taxon>Ecdysozoa</taxon>
        <taxon>Nematoda</taxon>
        <taxon>Chromadorea</taxon>
        <taxon>Rhabditida</taxon>
        <taxon>Tylenchina</taxon>
        <taxon>Cephalobomorpha</taxon>
        <taxon>Cephaloboidea</taxon>
        <taxon>Cephalobidae</taxon>
        <taxon>Acrobeloides</taxon>
    </lineage>
</organism>
<proteinExistence type="predicted"/>
<feature type="compositionally biased region" description="Basic and acidic residues" evidence="1">
    <location>
        <begin position="191"/>
        <end position="209"/>
    </location>
</feature>
<accession>A0A914BXB3</accession>
<reference evidence="3" key="1">
    <citation type="submission" date="2022-11" db="UniProtKB">
        <authorList>
            <consortium name="WormBaseParasite"/>
        </authorList>
    </citation>
    <scope>IDENTIFICATION</scope>
</reference>
<evidence type="ECO:0000313" key="3">
    <source>
        <dbReference type="WBParaSite" id="ACRNAN_Path_1216.g4725.t1"/>
    </source>
</evidence>
<dbReference type="AlphaFoldDB" id="A0A914BXB3"/>
<feature type="region of interest" description="Disordered" evidence="1">
    <location>
        <begin position="191"/>
        <end position="219"/>
    </location>
</feature>
<dbReference type="WBParaSite" id="ACRNAN_Path_1216.g4725.t1">
    <property type="protein sequence ID" value="ACRNAN_Path_1216.g4725.t1"/>
    <property type="gene ID" value="ACRNAN_Path_1216.g4725"/>
</dbReference>